<dbReference type="Proteomes" id="UP000315783">
    <property type="component" value="Unassembled WGS sequence"/>
</dbReference>
<accession>A0A545V3W3</accession>
<name>A0A545V3W3_9HYPO</name>
<feature type="region of interest" description="Disordered" evidence="1">
    <location>
        <begin position="1"/>
        <end position="22"/>
    </location>
</feature>
<evidence type="ECO:0000313" key="2">
    <source>
        <dbReference type="EMBL" id="TQV96401.1"/>
    </source>
</evidence>
<reference evidence="2 3" key="1">
    <citation type="journal article" date="2019" name="Appl. Microbiol. Biotechnol.">
        <title>Genome sequence of Isaria javanica and comparative genome analysis insights into family S53 peptidase evolution in fungal entomopathogens.</title>
        <authorList>
            <person name="Lin R."/>
            <person name="Zhang X."/>
            <person name="Xin B."/>
            <person name="Zou M."/>
            <person name="Gao Y."/>
            <person name="Qin F."/>
            <person name="Hu Q."/>
            <person name="Xie B."/>
            <person name="Cheng X."/>
        </authorList>
    </citation>
    <scope>NUCLEOTIDE SEQUENCE [LARGE SCALE GENOMIC DNA]</scope>
    <source>
        <strain evidence="2 3">IJ1G</strain>
    </source>
</reference>
<evidence type="ECO:0000256" key="1">
    <source>
        <dbReference type="SAM" id="MobiDB-lite"/>
    </source>
</evidence>
<organism evidence="2 3">
    <name type="scientific">Cordyceps javanica</name>
    <dbReference type="NCBI Taxonomy" id="43265"/>
    <lineage>
        <taxon>Eukaryota</taxon>
        <taxon>Fungi</taxon>
        <taxon>Dikarya</taxon>
        <taxon>Ascomycota</taxon>
        <taxon>Pezizomycotina</taxon>
        <taxon>Sordariomycetes</taxon>
        <taxon>Hypocreomycetidae</taxon>
        <taxon>Hypocreales</taxon>
        <taxon>Cordycipitaceae</taxon>
        <taxon>Cordyceps</taxon>
    </lineage>
</organism>
<dbReference type="EMBL" id="SPUK01000006">
    <property type="protein sequence ID" value="TQV96401.1"/>
    <property type="molecule type" value="Genomic_DNA"/>
</dbReference>
<comment type="caution">
    <text evidence="2">The sequence shown here is derived from an EMBL/GenBank/DDBJ whole genome shotgun (WGS) entry which is preliminary data.</text>
</comment>
<protein>
    <submittedName>
        <fullName evidence="2">Uncharacterized protein</fullName>
    </submittedName>
</protein>
<dbReference type="AlphaFoldDB" id="A0A545V3W3"/>
<proteinExistence type="predicted"/>
<sequence length="69" mass="7619">MGSYAGVKRHTPTSLLRRDGRRSGRICRLRPTRLSAEATLAPDEVSGQIILARLLGTQKQGYTNLAPER</sequence>
<keyword evidence="3" id="KW-1185">Reference proteome</keyword>
<evidence type="ECO:0000313" key="3">
    <source>
        <dbReference type="Proteomes" id="UP000315783"/>
    </source>
</evidence>
<gene>
    <name evidence="2" type="ORF">IF1G_04984</name>
</gene>